<organism evidence="1 2">
    <name type="scientific">Pedobacter lusitanus</name>
    <dbReference type="NCBI Taxonomy" id="1503925"/>
    <lineage>
        <taxon>Bacteria</taxon>
        <taxon>Pseudomonadati</taxon>
        <taxon>Bacteroidota</taxon>
        <taxon>Sphingobacteriia</taxon>
        <taxon>Sphingobacteriales</taxon>
        <taxon>Sphingobacteriaceae</taxon>
        <taxon>Pedobacter</taxon>
    </lineage>
</organism>
<dbReference type="OrthoDB" id="796434at2"/>
<dbReference type="EMBL" id="JXRA01000147">
    <property type="protein sequence ID" value="KIO74687.1"/>
    <property type="molecule type" value="Genomic_DNA"/>
</dbReference>
<comment type="caution">
    <text evidence="1">The sequence shown here is derived from an EMBL/GenBank/DDBJ whole genome shotgun (WGS) entry which is preliminary data.</text>
</comment>
<proteinExistence type="predicted"/>
<reference evidence="1 2" key="1">
    <citation type="submission" date="2015-01" db="EMBL/GenBank/DDBJ databases">
        <title>Draft genome sequence of Pedobacter sp. NL19 isolated from sludge of an effluent treatment pond in an abandoned uranium mine.</title>
        <authorList>
            <person name="Santos T."/>
            <person name="Caetano T."/>
            <person name="Covas C."/>
            <person name="Cruz A."/>
            <person name="Mendo S."/>
        </authorList>
    </citation>
    <scope>NUCLEOTIDE SEQUENCE [LARGE SCALE GENOMIC DNA]</scope>
    <source>
        <strain evidence="1 2">NL19</strain>
    </source>
</reference>
<evidence type="ECO:0000313" key="1">
    <source>
        <dbReference type="EMBL" id="KIO74687.1"/>
    </source>
</evidence>
<dbReference type="RefSeq" id="WP_041886948.1">
    <property type="nucleotide sequence ID" value="NZ_CP157278.1"/>
</dbReference>
<sequence>MDLKYYYFGSADSLDTDVLVHHPEATGTDSDSSLVDELRSKFPMCIKWDINIVKIDGGYVTKSIPSKGNVDSVNNSLYQTYHLHVQDHEQPIIGNLPRQKLLAVVRCIRAILLSVKKTSQYKLHIRPALKADFIDRLDALLKVSYDQPPFSKEEDNLDEYKRVAFRIGQTLSLLDGIEIYTKEDFIRYHPDLAAIINRASMPILGQMEAKIAELYHVIQRMGIVQMDKDIVQWNQFKANFKTEDDIL</sequence>
<gene>
    <name evidence="1" type="ORF">TH53_24985</name>
</gene>
<evidence type="ECO:0000313" key="2">
    <source>
        <dbReference type="Proteomes" id="UP000032049"/>
    </source>
</evidence>
<name>A0A0D0GBN7_9SPHI</name>
<keyword evidence="2" id="KW-1185">Reference proteome</keyword>
<dbReference type="AlphaFoldDB" id="A0A0D0GBN7"/>
<protein>
    <submittedName>
        <fullName evidence="1">Uncharacterized protein</fullName>
    </submittedName>
</protein>
<dbReference type="Proteomes" id="UP000032049">
    <property type="component" value="Unassembled WGS sequence"/>
</dbReference>
<accession>A0A0D0GBN7</accession>